<evidence type="ECO:0000256" key="1">
    <source>
        <dbReference type="SAM" id="MobiDB-lite"/>
    </source>
</evidence>
<feature type="region of interest" description="Disordered" evidence="1">
    <location>
        <begin position="1"/>
        <end position="25"/>
    </location>
</feature>
<dbReference type="Proteomes" id="UP000541558">
    <property type="component" value="Unassembled WGS sequence"/>
</dbReference>
<accession>A0A8H5CEF9</accession>
<dbReference type="EMBL" id="JAACJK010000004">
    <property type="protein sequence ID" value="KAF5340234.1"/>
    <property type="molecule type" value="Genomic_DNA"/>
</dbReference>
<evidence type="ECO:0000313" key="3">
    <source>
        <dbReference type="Proteomes" id="UP000541558"/>
    </source>
</evidence>
<sequence>MRVRKGQSKDVLSNSQASMGAKSTGNSRVANIAGVKVVASAPSTAEHLLALVAIAASAHWHSPVVVVLHGPQADAALLRRRLKAREARERRAGARRSLICTGACWDSEHHLETACNRNRHPSHPSLRKKTSSATEWDRRRRIRLDRQATRKRRTSKLRMASFEACIRAQSEPEIARRPPASSPACNRPKVRSTGRRGAKQRRLCLRITRHSPASLHRRINCELETSAYACTAASTTSSKESLAPRPASHEYPASIFSAGSTTWPRDLARCLASR</sequence>
<comment type="caution">
    <text evidence="2">The sequence shown here is derived from an EMBL/GenBank/DDBJ whole genome shotgun (WGS) entry which is preliminary data.</text>
</comment>
<feature type="compositionally biased region" description="Basic residues" evidence="1">
    <location>
        <begin position="188"/>
        <end position="199"/>
    </location>
</feature>
<proteinExistence type="predicted"/>
<gene>
    <name evidence="2" type="ORF">D9611_007937</name>
</gene>
<evidence type="ECO:0000313" key="2">
    <source>
        <dbReference type="EMBL" id="KAF5340234.1"/>
    </source>
</evidence>
<organism evidence="2 3">
    <name type="scientific">Ephemerocybe angulata</name>
    <dbReference type="NCBI Taxonomy" id="980116"/>
    <lineage>
        <taxon>Eukaryota</taxon>
        <taxon>Fungi</taxon>
        <taxon>Dikarya</taxon>
        <taxon>Basidiomycota</taxon>
        <taxon>Agaricomycotina</taxon>
        <taxon>Agaricomycetes</taxon>
        <taxon>Agaricomycetidae</taxon>
        <taxon>Agaricales</taxon>
        <taxon>Agaricineae</taxon>
        <taxon>Psathyrellaceae</taxon>
        <taxon>Ephemerocybe</taxon>
    </lineage>
</organism>
<feature type="compositionally biased region" description="Basic residues" evidence="1">
    <location>
        <begin position="117"/>
        <end position="130"/>
    </location>
</feature>
<feature type="region of interest" description="Disordered" evidence="1">
    <location>
        <begin position="116"/>
        <end position="138"/>
    </location>
</feature>
<keyword evidence="3" id="KW-1185">Reference proteome</keyword>
<feature type="compositionally biased region" description="Polar residues" evidence="1">
    <location>
        <begin position="10"/>
        <end position="25"/>
    </location>
</feature>
<name>A0A8H5CEF9_9AGAR</name>
<reference evidence="2 3" key="1">
    <citation type="journal article" date="2020" name="ISME J.">
        <title>Uncovering the hidden diversity of litter-decomposition mechanisms in mushroom-forming fungi.</title>
        <authorList>
            <person name="Floudas D."/>
            <person name="Bentzer J."/>
            <person name="Ahren D."/>
            <person name="Johansson T."/>
            <person name="Persson P."/>
            <person name="Tunlid A."/>
        </authorList>
    </citation>
    <scope>NUCLEOTIDE SEQUENCE [LARGE SCALE GENOMIC DNA]</scope>
    <source>
        <strain evidence="2 3">CBS 175.51</strain>
    </source>
</reference>
<dbReference type="AlphaFoldDB" id="A0A8H5CEF9"/>
<feature type="region of interest" description="Disordered" evidence="1">
    <location>
        <begin position="173"/>
        <end position="199"/>
    </location>
</feature>
<protein>
    <submittedName>
        <fullName evidence="2">Uncharacterized protein</fullName>
    </submittedName>
</protein>